<dbReference type="GO" id="GO:0042157">
    <property type="term" value="P:lipoprotein metabolic process"/>
    <property type="evidence" value="ECO:0007669"/>
    <property type="project" value="InterPro"/>
</dbReference>
<evidence type="ECO:0000256" key="1">
    <source>
        <dbReference type="ARBA" id="ARBA00010090"/>
    </source>
</evidence>
<evidence type="ECO:0000256" key="3">
    <source>
        <dbReference type="SAM" id="MobiDB-lite"/>
    </source>
</evidence>
<dbReference type="PANTHER" id="PTHR14096">
    <property type="entry name" value="APOLIPOPROTEIN L"/>
    <property type="match status" value="1"/>
</dbReference>
<dbReference type="OrthoDB" id="6363454at2759"/>
<feature type="compositionally biased region" description="Basic and acidic residues" evidence="3">
    <location>
        <begin position="30"/>
        <end position="40"/>
    </location>
</feature>
<reference evidence="5" key="1">
    <citation type="submission" date="2025-08" db="UniProtKB">
        <authorList>
            <consortium name="Ensembl"/>
        </authorList>
    </citation>
    <scope>IDENTIFICATION</scope>
</reference>
<dbReference type="PANTHER" id="PTHR14096:SF28">
    <property type="entry name" value="APOLIPOPROTEIN L, 1-RELATED"/>
    <property type="match status" value="1"/>
</dbReference>
<keyword evidence="4" id="KW-0472">Membrane</keyword>
<evidence type="ECO:0000313" key="6">
    <source>
        <dbReference type="Proteomes" id="UP000694621"/>
    </source>
</evidence>
<dbReference type="Proteomes" id="UP000694621">
    <property type="component" value="Unplaced"/>
</dbReference>
<feature type="transmembrane region" description="Helical" evidence="4">
    <location>
        <begin position="118"/>
        <end position="141"/>
    </location>
</feature>
<dbReference type="AlphaFoldDB" id="A0A8B9JE35"/>
<keyword evidence="4" id="KW-0812">Transmembrane</keyword>
<feature type="region of interest" description="Disordered" evidence="3">
    <location>
        <begin position="21"/>
        <end position="41"/>
    </location>
</feature>
<comment type="similarity">
    <text evidence="1">Belongs to the apolipoprotein L family.</text>
</comment>
<keyword evidence="2" id="KW-0175">Coiled coil</keyword>
<dbReference type="Ensembl" id="ENSAMXT00005022328.1">
    <property type="protein sequence ID" value="ENSAMXP00005020196.1"/>
    <property type="gene ID" value="ENSAMXG00005010464.1"/>
</dbReference>
<protein>
    <submittedName>
        <fullName evidence="5">Uncharacterized protein</fullName>
    </submittedName>
</protein>
<dbReference type="InterPro" id="IPR008405">
    <property type="entry name" value="ApoL"/>
</dbReference>
<feature type="transmembrane region" description="Helical" evidence="4">
    <location>
        <begin position="91"/>
        <end position="112"/>
    </location>
</feature>
<accession>A0A8B9JE35</accession>
<dbReference type="GO" id="GO:0008289">
    <property type="term" value="F:lipid binding"/>
    <property type="evidence" value="ECO:0007669"/>
    <property type="project" value="InterPro"/>
</dbReference>
<dbReference type="GO" id="GO:0005576">
    <property type="term" value="C:extracellular region"/>
    <property type="evidence" value="ECO:0007669"/>
    <property type="project" value="InterPro"/>
</dbReference>
<dbReference type="GO" id="GO:0006869">
    <property type="term" value="P:lipid transport"/>
    <property type="evidence" value="ECO:0007669"/>
    <property type="project" value="InterPro"/>
</dbReference>
<keyword evidence="4" id="KW-1133">Transmembrane helix</keyword>
<evidence type="ECO:0000256" key="2">
    <source>
        <dbReference type="SAM" id="Coils"/>
    </source>
</evidence>
<proteinExistence type="inferred from homology"/>
<feature type="coiled-coil region" evidence="2">
    <location>
        <begin position="274"/>
        <end position="301"/>
    </location>
</feature>
<dbReference type="GO" id="GO:0016020">
    <property type="term" value="C:membrane"/>
    <property type="evidence" value="ECO:0007669"/>
    <property type="project" value="TreeGrafter"/>
</dbReference>
<evidence type="ECO:0000313" key="5">
    <source>
        <dbReference type="Ensembl" id="ENSAMXP00005020196.1"/>
    </source>
</evidence>
<dbReference type="Pfam" id="PF05461">
    <property type="entry name" value="ApoL"/>
    <property type="match status" value="1"/>
</dbReference>
<evidence type="ECO:0000256" key="4">
    <source>
        <dbReference type="SAM" id="Phobius"/>
    </source>
</evidence>
<sequence>MGESLRQDLLQWLHQRGIDNFTTNNDGDSDDRAETDRASPDESLTQNIHLFTTAFDCSISELQDQVIKLREITDSVEEVHRNTTIGSLSGGVFGAAGGIMTLIGLALTPVTLGGSLGLTGLGIAVAAGAGVTGAVSTITDLKKQKKSRKKIKTILNSIQNKLNPMLKILKEIELSLTEIPRSQPTDLSTRNAQIGLGLGRGAGYAVETVRLSNVVELGAVVSGTVNAASAVTGIIASLFIVLDLFFIAKYTKELKEIDKYYKDGSERSNTVKFVHAMKETVKSLNETLDKLREARKQFTVNP</sequence>
<name>A0A8B9JE35_ASTMX</name>
<organism evidence="5 6">
    <name type="scientific">Astyanax mexicanus</name>
    <name type="common">Blind cave fish</name>
    <name type="synonym">Astyanax fasciatus mexicanus</name>
    <dbReference type="NCBI Taxonomy" id="7994"/>
    <lineage>
        <taxon>Eukaryota</taxon>
        <taxon>Metazoa</taxon>
        <taxon>Chordata</taxon>
        <taxon>Craniata</taxon>
        <taxon>Vertebrata</taxon>
        <taxon>Euteleostomi</taxon>
        <taxon>Actinopterygii</taxon>
        <taxon>Neopterygii</taxon>
        <taxon>Teleostei</taxon>
        <taxon>Ostariophysi</taxon>
        <taxon>Characiformes</taxon>
        <taxon>Characoidei</taxon>
        <taxon>Acestrorhamphidae</taxon>
        <taxon>Acestrorhamphinae</taxon>
        <taxon>Astyanax</taxon>
    </lineage>
</organism>